<dbReference type="EMBL" id="JBBNAG010000009">
    <property type="protein sequence ID" value="KAK9105494.1"/>
    <property type="molecule type" value="Genomic_DNA"/>
</dbReference>
<reference evidence="1 2" key="1">
    <citation type="submission" date="2024-01" db="EMBL/GenBank/DDBJ databases">
        <title>Genome assemblies of Stephania.</title>
        <authorList>
            <person name="Yang L."/>
        </authorList>
    </citation>
    <scope>NUCLEOTIDE SEQUENCE [LARGE SCALE GENOMIC DNA]</scope>
    <source>
        <strain evidence="1">JXDWG</strain>
        <tissue evidence="1">Leaf</tissue>
    </source>
</reference>
<dbReference type="Proteomes" id="UP001419268">
    <property type="component" value="Unassembled WGS sequence"/>
</dbReference>
<evidence type="ECO:0000313" key="2">
    <source>
        <dbReference type="Proteomes" id="UP001419268"/>
    </source>
</evidence>
<organism evidence="1 2">
    <name type="scientific">Stephania cephalantha</name>
    <dbReference type="NCBI Taxonomy" id="152367"/>
    <lineage>
        <taxon>Eukaryota</taxon>
        <taxon>Viridiplantae</taxon>
        <taxon>Streptophyta</taxon>
        <taxon>Embryophyta</taxon>
        <taxon>Tracheophyta</taxon>
        <taxon>Spermatophyta</taxon>
        <taxon>Magnoliopsida</taxon>
        <taxon>Ranunculales</taxon>
        <taxon>Menispermaceae</taxon>
        <taxon>Menispermoideae</taxon>
        <taxon>Cissampelideae</taxon>
        <taxon>Stephania</taxon>
    </lineage>
</organism>
<keyword evidence="2" id="KW-1185">Reference proteome</keyword>
<name>A0AAP0I2L2_9MAGN</name>
<sequence length="234" mass="26072">MEESKEVVNRLMEIVKEISGFLDCRNTSKKLYSNLSRRMKLLSPLFEELKDSEEVLGDDDVRALLCMKIAFEAARDLLRSLPFVHTQKLREKGRGDFCLENRGGCDTLKPMRPPLKDVHFAKPGPFPSHGESISPEGTKADDHVAHFHRVGAIPHWLSWPTQGHKYSSSSSCVPKVSWLGGTQLDELSTECVPGSGSSCGRGKWPVSSPKMQRRGRIRLGLPSASGPLKRCTFL</sequence>
<accession>A0AAP0I2L2</accession>
<comment type="caution">
    <text evidence="1">The sequence shown here is derived from an EMBL/GenBank/DDBJ whole genome shotgun (WGS) entry which is preliminary data.</text>
</comment>
<dbReference type="AlphaFoldDB" id="A0AAP0I2L2"/>
<proteinExistence type="predicted"/>
<protein>
    <submittedName>
        <fullName evidence="1">Uncharacterized protein</fullName>
    </submittedName>
</protein>
<gene>
    <name evidence="1" type="ORF">Scep_022338</name>
</gene>
<evidence type="ECO:0000313" key="1">
    <source>
        <dbReference type="EMBL" id="KAK9105494.1"/>
    </source>
</evidence>